<organism evidence="2 3">
    <name type="scientific">Streptomyces purpureus</name>
    <dbReference type="NCBI Taxonomy" id="1951"/>
    <lineage>
        <taxon>Bacteria</taxon>
        <taxon>Bacillati</taxon>
        <taxon>Actinomycetota</taxon>
        <taxon>Actinomycetes</taxon>
        <taxon>Kitasatosporales</taxon>
        <taxon>Streptomycetaceae</taxon>
        <taxon>Streptomyces</taxon>
    </lineage>
</organism>
<dbReference type="Gene3D" id="3.40.50.720">
    <property type="entry name" value="NAD(P)-binding Rossmann-like Domain"/>
    <property type="match status" value="1"/>
</dbReference>
<dbReference type="GO" id="GO:0005737">
    <property type="term" value="C:cytoplasm"/>
    <property type="evidence" value="ECO:0007669"/>
    <property type="project" value="TreeGrafter"/>
</dbReference>
<comment type="caution">
    <text evidence="2">The sequence shown here is derived from an EMBL/GenBank/DDBJ whole genome shotgun (WGS) entry which is preliminary data.</text>
</comment>
<dbReference type="AlphaFoldDB" id="A0A918GWT7"/>
<proteinExistence type="predicted"/>
<evidence type="ECO:0000256" key="1">
    <source>
        <dbReference type="SAM" id="MobiDB-lite"/>
    </source>
</evidence>
<reference evidence="2" key="2">
    <citation type="submission" date="2020-09" db="EMBL/GenBank/DDBJ databases">
        <authorList>
            <person name="Sun Q."/>
            <person name="Ohkuma M."/>
        </authorList>
    </citation>
    <scope>NUCLEOTIDE SEQUENCE</scope>
    <source>
        <strain evidence="2">JCM 3172</strain>
    </source>
</reference>
<evidence type="ECO:0000313" key="2">
    <source>
        <dbReference type="EMBL" id="GGT16508.1"/>
    </source>
</evidence>
<evidence type="ECO:0008006" key="4">
    <source>
        <dbReference type="Google" id="ProtNLM"/>
    </source>
</evidence>
<keyword evidence="3" id="KW-1185">Reference proteome</keyword>
<protein>
    <recommendedName>
        <fullName evidence="4">Ornithine cyclodeaminase</fullName>
    </recommendedName>
</protein>
<accession>A0A918GWT7</accession>
<name>A0A918GWT7_9ACTN</name>
<sequence>MRPRTDPITPPNKEKTPMSQTYAPPGQLWLLPQSQQEGLDLDHRQVIAVVEQAYRALREGGSNNPVKTIIDDPGHHSLSYSMVARDGGSGTVCFKAVYEFDPRRSRDSYRFHSFVFLVDDTTGAPIALMDVVKLGPLRSSATTALFARAACPDARTALVVGTGVQGQAALPMLVAAMPELERLQVFGTYPDGLRAVQDSVDGREVEIVKDLRGAAGEADIVIGASGLSATEEVRRDWMKPGSVAVLLGYGVHADVCHGADYRIATDTAQMHATCDDLRGEDGSLPSVDAQLPDILLGLAPARRHRDDVVFAYNSGMAVTDAALGRYIADLARADGRGEKVNFW</sequence>
<dbReference type="InterPro" id="IPR023401">
    <property type="entry name" value="ODC_N"/>
</dbReference>
<reference evidence="2" key="1">
    <citation type="journal article" date="2014" name="Int. J. Syst. Evol. Microbiol.">
        <title>Complete genome sequence of Corynebacterium casei LMG S-19264T (=DSM 44701T), isolated from a smear-ripened cheese.</title>
        <authorList>
            <consortium name="US DOE Joint Genome Institute (JGI-PGF)"/>
            <person name="Walter F."/>
            <person name="Albersmeier A."/>
            <person name="Kalinowski J."/>
            <person name="Ruckert C."/>
        </authorList>
    </citation>
    <scope>NUCLEOTIDE SEQUENCE</scope>
    <source>
        <strain evidence="2">JCM 3172</strain>
    </source>
</reference>
<gene>
    <name evidence="2" type="ORF">GCM10014713_06760</name>
</gene>
<dbReference type="PANTHER" id="PTHR13812:SF19">
    <property type="entry name" value="KETIMINE REDUCTASE MU-CRYSTALLIN"/>
    <property type="match status" value="1"/>
</dbReference>
<dbReference type="Pfam" id="PF02423">
    <property type="entry name" value="OCD_Mu_crystall"/>
    <property type="match status" value="1"/>
</dbReference>
<dbReference type="PANTHER" id="PTHR13812">
    <property type="entry name" value="KETIMINE REDUCTASE MU-CRYSTALLIN"/>
    <property type="match status" value="1"/>
</dbReference>
<dbReference type="InterPro" id="IPR003462">
    <property type="entry name" value="ODC_Mu_crystall"/>
</dbReference>
<dbReference type="InterPro" id="IPR036291">
    <property type="entry name" value="NAD(P)-bd_dom_sf"/>
</dbReference>
<feature type="region of interest" description="Disordered" evidence="1">
    <location>
        <begin position="1"/>
        <end position="25"/>
    </location>
</feature>
<dbReference type="SUPFAM" id="SSF51735">
    <property type="entry name" value="NAD(P)-binding Rossmann-fold domains"/>
    <property type="match status" value="1"/>
</dbReference>
<dbReference type="Gene3D" id="3.30.1780.10">
    <property type="entry name" value="ornithine cyclodeaminase, domain 1"/>
    <property type="match status" value="1"/>
</dbReference>
<dbReference type="EMBL" id="BMQQ01000001">
    <property type="protein sequence ID" value="GGT16508.1"/>
    <property type="molecule type" value="Genomic_DNA"/>
</dbReference>
<evidence type="ECO:0000313" key="3">
    <source>
        <dbReference type="Proteomes" id="UP000619486"/>
    </source>
</evidence>
<dbReference type="Proteomes" id="UP000619486">
    <property type="component" value="Unassembled WGS sequence"/>
</dbReference>